<keyword evidence="10" id="KW-0408">Iron</keyword>
<reference evidence="19 20" key="1">
    <citation type="submission" date="2019-08" db="EMBL/GenBank/DDBJ databases">
        <title>Calorimonas adulescens gen. nov., sp. nov., an anaerobic thermophilic bacterium from Sakhalin hot spring.</title>
        <authorList>
            <person name="Khomyakova M.A."/>
            <person name="Merkel A.Y."/>
            <person name="Novikov A."/>
            <person name="Bonch-Osmolovskaya E.A."/>
            <person name="Slobodkin A.I."/>
        </authorList>
    </citation>
    <scope>NUCLEOTIDE SEQUENCE [LARGE SCALE GENOMIC DNA]</scope>
    <source>
        <strain evidence="19 20">A05MB</strain>
    </source>
</reference>
<dbReference type="InterPro" id="IPR006467">
    <property type="entry name" value="MiaB-like_bact"/>
</dbReference>
<dbReference type="NCBIfam" id="TIGR01579">
    <property type="entry name" value="MiaB-like-C"/>
    <property type="match status" value="1"/>
</dbReference>
<evidence type="ECO:0000256" key="7">
    <source>
        <dbReference type="ARBA" id="ARBA00022691"/>
    </source>
</evidence>
<evidence type="ECO:0000259" key="16">
    <source>
        <dbReference type="PROSITE" id="PS50926"/>
    </source>
</evidence>
<keyword evidence="20" id="KW-1185">Reference proteome</keyword>
<keyword evidence="7" id="KW-0949">S-adenosyl-L-methionine</keyword>
<dbReference type="InterPro" id="IPR034557">
    <property type="entry name" value="ThrcA_tRNA_MEthiotransferase"/>
</dbReference>
<evidence type="ECO:0000256" key="3">
    <source>
        <dbReference type="ARBA" id="ARBA00013273"/>
    </source>
</evidence>
<comment type="function">
    <text evidence="2">Catalyzes the methylthiolation of N6-threonylcarbamoyladenosine (t(6)A), leading to the formation of 2-methylthio-N6-threonylcarbamoyladenosine (ms(2)t(6)A) at position 37 in tRNAs that read codons beginning with adenine.</text>
</comment>
<protein>
    <recommendedName>
        <fullName evidence="15">Threonylcarbamoyladenosine tRNA methylthiotransferase MtaB</fullName>
        <ecNumber evidence="3">2.8.4.5</ecNumber>
    </recommendedName>
    <alternativeName>
        <fullName evidence="12">tRNA-t(6)A37 methylthiotransferase</fullName>
    </alternativeName>
</protein>
<dbReference type="SFLD" id="SFLDG01082">
    <property type="entry name" value="B12-binding_domain_containing"/>
    <property type="match status" value="1"/>
</dbReference>
<evidence type="ECO:0000256" key="15">
    <source>
        <dbReference type="ARBA" id="ARBA00069898"/>
    </source>
</evidence>
<evidence type="ECO:0000256" key="4">
    <source>
        <dbReference type="ARBA" id="ARBA00022485"/>
    </source>
</evidence>
<keyword evidence="4" id="KW-0004">4Fe-4S</keyword>
<evidence type="ECO:0000313" key="19">
    <source>
        <dbReference type="EMBL" id="TZE81844.1"/>
    </source>
</evidence>
<dbReference type="PANTHER" id="PTHR11918">
    <property type="entry name" value="RADICAL SAM PROTEINS"/>
    <property type="match status" value="1"/>
</dbReference>
<dbReference type="SMART" id="SM00729">
    <property type="entry name" value="Elp3"/>
    <property type="match status" value="1"/>
</dbReference>
<dbReference type="GO" id="GO:0051539">
    <property type="term" value="F:4 iron, 4 sulfur cluster binding"/>
    <property type="evidence" value="ECO:0007669"/>
    <property type="project" value="UniProtKB-KW"/>
</dbReference>
<keyword evidence="6 19" id="KW-0808">Transferase</keyword>
<evidence type="ECO:0000256" key="13">
    <source>
        <dbReference type="ARBA" id="ARBA00051661"/>
    </source>
</evidence>
<feature type="domain" description="Radical SAM core" evidence="18">
    <location>
        <begin position="145"/>
        <end position="374"/>
    </location>
</feature>
<dbReference type="Gene3D" id="3.80.30.20">
    <property type="entry name" value="tm_1862 like domain"/>
    <property type="match status" value="1"/>
</dbReference>
<dbReference type="PROSITE" id="PS51449">
    <property type="entry name" value="MTTASE_N"/>
    <property type="match status" value="1"/>
</dbReference>
<evidence type="ECO:0000256" key="2">
    <source>
        <dbReference type="ARBA" id="ARBA00002399"/>
    </source>
</evidence>
<dbReference type="EC" id="2.8.4.5" evidence="3"/>
<dbReference type="GO" id="GO:0035598">
    <property type="term" value="F:tRNA (N(6)-L-threonylcarbamoyladenosine(37)-C(2))-methylthiotransferase activity"/>
    <property type="evidence" value="ECO:0007669"/>
    <property type="project" value="UniProtKB-EC"/>
</dbReference>
<dbReference type="SFLD" id="SFLDG01061">
    <property type="entry name" value="methylthiotransferase"/>
    <property type="match status" value="1"/>
</dbReference>
<evidence type="ECO:0000259" key="17">
    <source>
        <dbReference type="PROSITE" id="PS51449"/>
    </source>
</evidence>
<dbReference type="InterPro" id="IPR020612">
    <property type="entry name" value="Methylthiotransferase_CS"/>
</dbReference>
<accession>A0A5D8QCL6</accession>
<keyword evidence="11" id="KW-0411">Iron-sulfur</keyword>
<dbReference type="SFLD" id="SFLDF00295">
    <property type="entry name" value="threonylcarbamoyladenosine_tRN"/>
    <property type="match status" value="1"/>
</dbReference>
<dbReference type="PANTHER" id="PTHR11918:SF45">
    <property type="entry name" value="THREONYLCARBAMOYLADENOSINE TRNA METHYLTHIOTRANSFERASE"/>
    <property type="match status" value="1"/>
</dbReference>
<keyword evidence="5" id="KW-0963">Cytoplasm</keyword>
<dbReference type="SFLD" id="SFLDS00029">
    <property type="entry name" value="Radical_SAM"/>
    <property type="match status" value="1"/>
</dbReference>
<feature type="domain" description="TRAM" evidence="16">
    <location>
        <begin position="377"/>
        <end position="437"/>
    </location>
</feature>
<comment type="catalytic activity">
    <reaction evidence="13">
        <text>N(6)-L-threonylcarbamoyladenosine(37) in tRNA + (sulfur carrier)-SH + AH2 + 2 S-adenosyl-L-methionine = 2-methylsulfanyl-N(6)-L-threonylcarbamoyladenosine(37) in tRNA + (sulfur carrier)-H + 5'-deoxyadenosine + L-methionine + A + S-adenosyl-L-homocysteine + 2 H(+)</text>
        <dbReference type="Rhea" id="RHEA:37075"/>
        <dbReference type="Rhea" id="RHEA-COMP:10163"/>
        <dbReference type="Rhea" id="RHEA-COMP:11092"/>
        <dbReference type="Rhea" id="RHEA-COMP:14737"/>
        <dbReference type="Rhea" id="RHEA-COMP:14739"/>
        <dbReference type="ChEBI" id="CHEBI:13193"/>
        <dbReference type="ChEBI" id="CHEBI:15378"/>
        <dbReference type="ChEBI" id="CHEBI:17319"/>
        <dbReference type="ChEBI" id="CHEBI:17499"/>
        <dbReference type="ChEBI" id="CHEBI:29917"/>
        <dbReference type="ChEBI" id="CHEBI:57844"/>
        <dbReference type="ChEBI" id="CHEBI:57856"/>
        <dbReference type="ChEBI" id="CHEBI:59789"/>
        <dbReference type="ChEBI" id="CHEBI:64428"/>
        <dbReference type="ChEBI" id="CHEBI:74418"/>
        <dbReference type="ChEBI" id="CHEBI:74420"/>
        <dbReference type="EC" id="2.8.4.5"/>
    </reaction>
</comment>
<dbReference type="PROSITE" id="PS50926">
    <property type="entry name" value="TRAM"/>
    <property type="match status" value="1"/>
</dbReference>
<dbReference type="InterPro" id="IPR038135">
    <property type="entry name" value="Methylthiotransferase_N_sf"/>
</dbReference>
<proteinExistence type="inferred from homology"/>
<dbReference type="InterPro" id="IPR006638">
    <property type="entry name" value="Elp3/MiaA/NifB-like_rSAM"/>
</dbReference>
<comment type="similarity">
    <text evidence="14">Belongs to the methylthiotransferase family. MtaB subfamily.</text>
</comment>
<evidence type="ECO:0000256" key="8">
    <source>
        <dbReference type="ARBA" id="ARBA00022694"/>
    </source>
</evidence>
<dbReference type="GO" id="GO:0046872">
    <property type="term" value="F:metal ion binding"/>
    <property type="evidence" value="ECO:0007669"/>
    <property type="project" value="UniProtKB-KW"/>
</dbReference>
<dbReference type="AlphaFoldDB" id="A0A5D8QCL6"/>
<evidence type="ECO:0000256" key="12">
    <source>
        <dbReference type="ARBA" id="ARBA00031213"/>
    </source>
</evidence>
<dbReference type="EMBL" id="VTPS01000010">
    <property type="protein sequence ID" value="TZE81844.1"/>
    <property type="molecule type" value="Genomic_DNA"/>
</dbReference>
<keyword evidence="8" id="KW-0819">tRNA processing</keyword>
<evidence type="ECO:0000256" key="5">
    <source>
        <dbReference type="ARBA" id="ARBA00022490"/>
    </source>
</evidence>
<dbReference type="Gene3D" id="3.40.50.12160">
    <property type="entry name" value="Methylthiotransferase, N-terminal domain"/>
    <property type="match status" value="1"/>
</dbReference>
<dbReference type="InterPro" id="IPR005839">
    <property type="entry name" value="Methylthiotransferase"/>
</dbReference>
<dbReference type="PROSITE" id="PS01278">
    <property type="entry name" value="MTTASE_RADICAL"/>
    <property type="match status" value="1"/>
</dbReference>
<dbReference type="NCBIfam" id="TIGR00089">
    <property type="entry name" value="MiaB/RimO family radical SAM methylthiotransferase"/>
    <property type="match status" value="1"/>
</dbReference>
<dbReference type="InterPro" id="IPR013848">
    <property type="entry name" value="Methylthiotransferase_N"/>
</dbReference>
<evidence type="ECO:0000256" key="9">
    <source>
        <dbReference type="ARBA" id="ARBA00022723"/>
    </source>
</evidence>
<evidence type="ECO:0000256" key="14">
    <source>
        <dbReference type="ARBA" id="ARBA00061574"/>
    </source>
</evidence>
<dbReference type="Pfam" id="PF00919">
    <property type="entry name" value="UPF0004"/>
    <property type="match status" value="1"/>
</dbReference>
<dbReference type="FunFam" id="3.40.50.12160:FF:000004">
    <property type="entry name" value="Threonylcarbamoyladenosine tRNA methylthiotransferase MtaB"/>
    <property type="match status" value="1"/>
</dbReference>
<name>A0A5D8QCL6_9THEO</name>
<dbReference type="InterPro" id="IPR058240">
    <property type="entry name" value="rSAM_sf"/>
</dbReference>
<evidence type="ECO:0000256" key="1">
    <source>
        <dbReference type="ARBA" id="ARBA00001966"/>
    </source>
</evidence>
<dbReference type="FunFam" id="3.80.30.20:FF:000001">
    <property type="entry name" value="tRNA-2-methylthio-N(6)-dimethylallyladenosine synthase 2"/>
    <property type="match status" value="1"/>
</dbReference>
<gene>
    <name evidence="19" type="primary">mtaB</name>
    <name evidence="19" type="ORF">FWJ32_07650</name>
</gene>
<organism evidence="19 20">
    <name type="scientific">Calorimonas adulescens</name>
    <dbReference type="NCBI Taxonomy" id="2606906"/>
    <lineage>
        <taxon>Bacteria</taxon>
        <taxon>Bacillati</taxon>
        <taxon>Bacillota</taxon>
        <taxon>Clostridia</taxon>
        <taxon>Thermoanaerobacterales</taxon>
        <taxon>Thermoanaerobacteraceae</taxon>
        <taxon>Calorimonas</taxon>
    </lineage>
</organism>
<dbReference type="Proteomes" id="UP000322976">
    <property type="component" value="Unassembled WGS sequence"/>
</dbReference>
<dbReference type="InterPro" id="IPR002792">
    <property type="entry name" value="TRAM_dom"/>
</dbReference>
<sequence>MEVFIVSLNVAFYTLGCKVNQYETEAIMEIFQQRGYNVVNYNSVADIYIINTCTVTGRGDAKSRALVRKALKKNENAIIVLTGCYPQAFLDEAMSIPGVDIITGTDERAGIVELVENCMRDRRKIVKVNDIRKNHRFEKLSVLRNRDRTRAYIKIEDGCDLYCTYCIVPYARGPVRSRPYDEIMHEVKRLADEGFKEVVLTGIHISSYGRDIGDVSLLDVLKGINNIDGIYRIRLSSLEPRILTEEFIKEIASLDKLCRFFHISLQSGCDETLKRMHRRYTTDEYRKIVCNLRKYIPEVGVATDIMVGFPGETDKEFEESYMFVKAMGFSHMHVFQYSPRRGTKAYGYTGQVEKRIKEERSKKMIELAEEMKVEFNKRFLGKTMDVLYENVTKDGFNEGLTDNYIRVLIRSENTLKNEMYKTKLLSLKGLDMIGEIV</sequence>
<dbReference type="InterPro" id="IPR023404">
    <property type="entry name" value="rSAM_horseshoe"/>
</dbReference>
<dbReference type="SUPFAM" id="SSF102114">
    <property type="entry name" value="Radical SAM enzymes"/>
    <property type="match status" value="1"/>
</dbReference>
<comment type="caution">
    <text evidence="19">The sequence shown here is derived from an EMBL/GenBank/DDBJ whole genome shotgun (WGS) entry which is preliminary data.</text>
</comment>
<comment type="cofactor">
    <cofactor evidence="1">
        <name>[4Fe-4S] cluster</name>
        <dbReference type="ChEBI" id="CHEBI:49883"/>
    </cofactor>
</comment>
<dbReference type="InterPro" id="IPR007197">
    <property type="entry name" value="rSAM"/>
</dbReference>
<evidence type="ECO:0000259" key="18">
    <source>
        <dbReference type="PROSITE" id="PS51918"/>
    </source>
</evidence>
<dbReference type="CDD" id="cd01335">
    <property type="entry name" value="Radical_SAM"/>
    <property type="match status" value="1"/>
</dbReference>
<evidence type="ECO:0000256" key="10">
    <source>
        <dbReference type="ARBA" id="ARBA00023004"/>
    </source>
</evidence>
<evidence type="ECO:0000313" key="20">
    <source>
        <dbReference type="Proteomes" id="UP000322976"/>
    </source>
</evidence>
<keyword evidence="9" id="KW-0479">Metal-binding</keyword>
<dbReference type="Pfam" id="PF04055">
    <property type="entry name" value="Radical_SAM"/>
    <property type="match status" value="1"/>
</dbReference>
<feature type="domain" description="MTTase N-terminal" evidence="17">
    <location>
        <begin position="8"/>
        <end position="120"/>
    </location>
</feature>
<evidence type="ECO:0000256" key="11">
    <source>
        <dbReference type="ARBA" id="ARBA00023014"/>
    </source>
</evidence>
<evidence type="ECO:0000256" key="6">
    <source>
        <dbReference type="ARBA" id="ARBA00022679"/>
    </source>
</evidence>
<dbReference type="PROSITE" id="PS51918">
    <property type="entry name" value="RADICAL_SAM"/>
    <property type="match status" value="1"/>
</dbReference>